<dbReference type="GO" id="GO:0003700">
    <property type="term" value="F:DNA-binding transcription factor activity"/>
    <property type="evidence" value="ECO:0007669"/>
    <property type="project" value="TreeGrafter"/>
</dbReference>
<evidence type="ECO:0000256" key="2">
    <source>
        <dbReference type="ARBA" id="ARBA00023125"/>
    </source>
</evidence>
<dbReference type="Gene3D" id="3.40.50.2300">
    <property type="match status" value="2"/>
</dbReference>
<dbReference type="SMART" id="SM00354">
    <property type="entry name" value="HTH_LACI"/>
    <property type="match status" value="1"/>
</dbReference>
<dbReference type="InterPro" id="IPR046335">
    <property type="entry name" value="LacI/GalR-like_sensor"/>
</dbReference>
<dbReference type="PANTHER" id="PTHR30146">
    <property type="entry name" value="LACI-RELATED TRANSCRIPTIONAL REPRESSOR"/>
    <property type="match status" value="1"/>
</dbReference>
<evidence type="ECO:0000256" key="1">
    <source>
        <dbReference type="ARBA" id="ARBA00023015"/>
    </source>
</evidence>
<gene>
    <name evidence="5" type="ORF">H8702_08775</name>
</gene>
<dbReference type="CDD" id="cd01392">
    <property type="entry name" value="HTH_LacI"/>
    <property type="match status" value="1"/>
</dbReference>
<protein>
    <submittedName>
        <fullName evidence="5">LacI family DNA-binding transcriptional regulator</fullName>
    </submittedName>
</protein>
<keyword evidence="6" id="KW-1185">Reference proteome</keyword>
<dbReference type="SUPFAM" id="SSF53822">
    <property type="entry name" value="Periplasmic binding protein-like I"/>
    <property type="match status" value="1"/>
</dbReference>
<dbReference type="Proteomes" id="UP000632659">
    <property type="component" value="Unassembled WGS sequence"/>
</dbReference>
<name>A0A8J6PG06_9FIRM</name>
<dbReference type="EMBL" id="JACRTL010000004">
    <property type="protein sequence ID" value="MBC8611207.1"/>
    <property type="molecule type" value="Genomic_DNA"/>
</dbReference>
<dbReference type="InterPro" id="IPR000843">
    <property type="entry name" value="HTH_LacI"/>
</dbReference>
<reference evidence="5" key="1">
    <citation type="submission" date="2020-08" db="EMBL/GenBank/DDBJ databases">
        <title>Genome public.</title>
        <authorList>
            <person name="Liu C."/>
            <person name="Sun Q."/>
        </authorList>
    </citation>
    <scope>NUCLEOTIDE SEQUENCE</scope>
    <source>
        <strain evidence="5">NSJ-15</strain>
    </source>
</reference>
<keyword evidence="1" id="KW-0805">Transcription regulation</keyword>
<evidence type="ECO:0000256" key="3">
    <source>
        <dbReference type="ARBA" id="ARBA00023163"/>
    </source>
</evidence>
<dbReference type="InterPro" id="IPR010982">
    <property type="entry name" value="Lambda_DNA-bd_dom_sf"/>
</dbReference>
<evidence type="ECO:0000259" key="4">
    <source>
        <dbReference type="PROSITE" id="PS50932"/>
    </source>
</evidence>
<evidence type="ECO:0000313" key="6">
    <source>
        <dbReference type="Proteomes" id="UP000632659"/>
    </source>
</evidence>
<dbReference type="CDD" id="cd06267">
    <property type="entry name" value="PBP1_LacI_sugar_binding-like"/>
    <property type="match status" value="1"/>
</dbReference>
<dbReference type="SUPFAM" id="SSF47413">
    <property type="entry name" value="lambda repressor-like DNA-binding domains"/>
    <property type="match status" value="1"/>
</dbReference>
<dbReference type="InterPro" id="IPR028082">
    <property type="entry name" value="Peripla_BP_I"/>
</dbReference>
<dbReference type="PROSITE" id="PS50932">
    <property type="entry name" value="HTH_LACI_2"/>
    <property type="match status" value="1"/>
</dbReference>
<dbReference type="RefSeq" id="WP_154825608.1">
    <property type="nucleotide sequence ID" value="NZ_JACRTL010000004.1"/>
</dbReference>
<keyword evidence="2 5" id="KW-0238">DNA-binding</keyword>
<organism evidence="5 6">
    <name type="scientific">Massiliimalia timonensis</name>
    <dbReference type="NCBI Taxonomy" id="1987501"/>
    <lineage>
        <taxon>Bacteria</taxon>
        <taxon>Bacillati</taxon>
        <taxon>Bacillota</taxon>
        <taxon>Clostridia</taxon>
        <taxon>Eubacteriales</taxon>
        <taxon>Oscillospiraceae</taxon>
        <taxon>Massiliimalia</taxon>
    </lineage>
</organism>
<dbReference type="GO" id="GO:0000976">
    <property type="term" value="F:transcription cis-regulatory region binding"/>
    <property type="evidence" value="ECO:0007669"/>
    <property type="project" value="TreeGrafter"/>
</dbReference>
<comment type="caution">
    <text evidence="5">The sequence shown here is derived from an EMBL/GenBank/DDBJ whole genome shotgun (WGS) entry which is preliminary data.</text>
</comment>
<dbReference type="Pfam" id="PF13377">
    <property type="entry name" value="Peripla_BP_3"/>
    <property type="match status" value="1"/>
</dbReference>
<keyword evidence="3" id="KW-0804">Transcription</keyword>
<evidence type="ECO:0000313" key="5">
    <source>
        <dbReference type="EMBL" id="MBC8611207.1"/>
    </source>
</evidence>
<dbReference type="Pfam" id="PF00356">
    <property type="entry name" value="LacI"/>
    <property type="match status" value="1"/>
</dbReference>
<dbReference type="Gene3D" id="1.10.260.40">
    <property type="entry name" value="lambda repressor-like DNA-binding domains"/>
    <property type="match status" value="1"/>
</dbReference>
<sequence length="339" mass="37635">MAATMKDIASRTGLGLATISKYLNGGTVREKNRIAIEEAIKELDFTVNEFARSLKTHQSKTIGIVIPELSNVFITSIISVMEDVLRKKGYGILVCDSRTDEVLERQAVQFLLNKMVDGIVMMPVSCNSHALEPALQKKIPIVLIDRMIDGTEHFVDAVLVDNHRAAYESTSYLIEQGHRKIGILVGPKDVSTSLQRLQGYREALQENGLPVLESLIYYSDYTLQGGYQAAKVFFEQENQATALFVTNYEMTLGTILRVNELGLSIPEQISLIGFDNLELARIVNPALTIVEQPIHNLGVQAAEMLLSRFSGGQREKAVRLVLPTTLKFGRSVKKIIKQG</sequence>
<proteinExistence type="predicted"/>
<accession>A0A8J6PG06</accession>
<dbReference type="AlphaFoldDB" id="A0A8J6PG06"/>
<feature type="domain" description="HTH lacI-type" evidence="4">
    <location>
        <begin position="3"/>
        <end position="56"/>
    </location>
</feature>
<dbReference type="PANTHER" id="PTHR30146:SF109">
    <property type="entry name" value="HTH-TYPE TRANSCRIPTIONAL REGULATOR GALS"/>
    <property type="match status" value="1"/>
</dbReference>